<keyword evidence="2" id="KW-0808">Transferase</keyword>
<sequence length="417" mass="47320">MYQPLDIIQTGSFSTVYRAYDTRSGEYVALKVVAKPESPEKLDAITALVKNELKILKRLGNRHPNICALLDFYQDDSNFVFVLEYCHNGDLYDYMKLVKESADSQEYTGKPDSLPSISRLQFHSLVYQLCSALSYCHSLGIAHRDFKPENVLVTNTGKVKLTDFGLSHMGEQASDHRIGTEKYLAPETFTHSGSYNTYSADFWSLGISILYIMFGSCPFRSADRNSSKKNTNFLAFQDNPVQFVKQYYLPNLLDVDVEAGCDSFPPLFSKRHSIITSPKYWLEVVPNTSNLEHILLNVSCLVISHLLCSPSNRSMESFWYRLDNFITVLKMQTGSEISSVPPSLTQNQEYIEFTDPPSPQSISSASFRMSSLGSMSRPFEEFMPRSFSSESWDFDWDAGNSWLNNVKPVSLQQNSTM</sequence>
<name>A0ABX6EX24_KLUMA</name>
<keyword evidence="3" id="KW-1185">Reference proteome</keyword>
<evidence type="ECO:0000259" key="1">
    <source>
        <dbReference type="PROSITE" id="PS50011"/>
    </source>
</evidence>
<evidence type="ECO:0000313" key="2">
    <source>
        <dbReference type="EMBL" id="QGN15637.1"/>
    </source>
</evidence>
<dbReference type="PROSITE" id="PS00108">
    <property type="entry name" value="PROTEIN_KINASE_ST"/>
    <property type="match status" value="1"/>
</dbReference>
<proteinExistence type="predicted"/>
<dbReference type="InterPro" id="IPR011009">
    <property type="entry name" value="Kinase-like_dom_sf"/>
</dbReference>
<keyword evidence="2" id="KW-0418">Kinase</keyword>
<dbReference type="SUPFAM" id="SSF56112">
    <property type="entry name" value="Protein kinase-like (PK-like)"/>
    <property type="match status" value="1"/>
</dbReference>
<gene>
    <name evidence="2" type="primary">FMP48</name>
    <name evidence="2" type="ORF">FIM1_2330</name>
</gene>
<evidence type="ECO:0000313" key="3">
    <source>
        <dbReference type="Proteomes" id="UP000422736"/>
    </source>
</evidence>
<reference evidence="2 3" key="1">
    <citation type="submission" date="2016-03" db="EMBL/GenBank/DDBJ databases">
        <title>How can Kluyveromyces marxianus grow so fast - potential evolutionary course in Saccharomyces Complex revealed by comparative genomics.</title>
        <authorList>
            <person name="Mo W."/>
            <person name="Lu W."/>
            <person name="Yang X."/>
            <person name="Qi J."/>
            <person name="Lv H."/>
        </authorList>
    </citation>
    <scope>NUCLEOTIDE SEQUENCE [LARGE SCALE GENOMIC DNA]</scope>
    <source>
        <strain evidence="2 3">FIM1</strain>
    </source>
</reference>
<dbReference type="PANTHER" id="PTHR24345">
    <property type="entry name" value="SERINE/THREONINE-PROTEIN KINASE PLK"/>
    <property type="match status" value="1"/>
</dbReference>
<reference evidence="2 3" key="2">
    <citation type="submission" date="2019-11" db="EMBL/GenBank/DDBJ databases">
        <authorList>
            <person name="Lu H."/>
        </authorList>
    </citation>
    <scope>NUCLEOTIDE SEQUENCE [LARGE SCALE GENOMIC DNA]</scope>
    <source>
        <strain evidence="2 3">FIM1</strain>
    </source>
</reference>
<dbReference type="GO" id="GO:0016301">
    <property type="term" value="F:kinase activity"/>
    <property type="evidence" value="ECO:0007669"/>
    <property type="project" value="UniProtKB-KW"/>
</dbReference>
<dbReference type="InterPro" id="IPR008271">
    <property type="entry name" value="Ser/Thr_kinase_AS"/>
</dbReference>
<protein>
    <submittedName>
        <fullName evidence="2">Calcium/calmodulin-dependent protein kinase type 1D</fullName>
    </submittedName>
</protein>
<accession>A0ABX6EX24</accession>
<dbReference type="Gene3D" id="1.10.510.10">
    <property type="entry name" value="Transferase(Phosphotransferase) domain 1"/>
    <property type="match status" value="1"/>
</dbReference>
<dbReference type="PANTHER" id="PTHR24345:SF87">
    <property type="entry name" value="TBC1 DOMAIN CONTAINING KINASE"/>
    <property type="match status" value="1"/>
</dbReference>
<dbReference type="EMBL" id="CP015056">
    <property type="protein sequence ID" value="QGN15637.1"/>
    <property type="molecule type" value="Genomic_DNA"/>
</dbReference>
<dbReference type="Pfam" id="PF00069">
    <property type="entry name" value="Pkinase"/>
    <property type="match status" value="1"/>
</dbReference>
<dbReference type="Proteomes" id="UP000422736">
    <property type="component" value="Chromosome 3"/>
</dbReference>
<organism evidence="2 3">
    <name type="scientific">Kluyveromyces marxianus</name>
    <name type="common">Yeast</name>
    <name type="synonym">Candida kefyr</name>
    <dbReference type="NCBI Taxonomy" id="4911"/>
    <lineage>
        <taxon>Eukaryota</taxon>
        <taxon>Fungi</taxon>
        <taxon>Dikarya</taxon>
        <taxon>Ascomycota</taxon>
        <taxon>Saccharomycotina</taxon>
        <taxon>Saccharomycetes</taxon>
        <taxon>Saccharomycetales</taxon>
        <taxon>Saccharomycetaceae</taxon>
        <taxon>Kluyveromyces</taxon>
    </lineage>
</organism>
<dbReference type="PROSITE" id="PS50011">
    <property type="entry name" value="PROTEIN_KINASE_DOM"/>
    <property type="match status" value="1"/>
</dbReference>
<dbReference type="InterPro" id="IPR000719">
    <property type="entry name" value="Prot_kinase_dom"/>
</dbReference>
<feature type="domain" description="Protein kinase" evidence="1">
    <location>
        <begin position="2"/>
        <end position="326"/>
    </location>
</feature>